<protein>
    <submittedName>
        <fullName evidence="1">Uncharacterized protein</fullName>
    </submittedName>
</protein>
<accession>A0A1G6XZJ1</accession>
<sequence>MEALIVNLTAWEDRHGAPVAAATAPLKPYRLKSWSKARNICTPVALLRLLAPTADDRLAQDLMAQLLPLARRRGWLPPIGTFFFTVHPMARAFGRALKVSVKPQTRLAGFIFFRKACQRLIRGQLNRSHGLVLSTVTGPWRRHSLVICSYRAYADGAFLIQVQDGWQAAPQWVDFAALCRRTPLSVTALYA</sequence>
<dbReference type="OrthoDB" id="2351326at2"/>
<gene>
    <name evidence="1" type="ORF">SAMN04489866_10819</name>
</gene>
<dbReference type="AlphaFoldDB" id="A0A1G6XZJ1"/>
<reference evidence="1 2" key="1">
    <citation type="submission" date="2016-10" db="EMBL/GenBank/DDBJ databases">
        <authorList>
            <person name="de Groot N.N."/>
        </authorList>
    </citation>
    <scope>NUCLEOTIDE SEQUENCE [LARGE SCALE GENOMIC DNA]</scope>
    <source>
        <strain evidence="1 2">DSM 20475</strain>
    </source>
</reference>
<dbReference type="Proteomes" id="UP000198995">
    <property type="component" value="Unassembled WGS sequence"/>
</dbReference>
<dbReference type="EMBL" id="FNAF01000008">
    <property type="protein sequence ID" value="SDD82796.1"/>
    <property type="molecule type" value="Genomic_DNA"/>
</dbReference>
<dbReference type="RefSeq" id="WP_091791979.1">
    <property type="nucleotide sequence ID" value="NZ_FNAF01000008.1"/>
</dbReference>
<proteinExistence type="predicted"/>
<evidence type="ECO:0000313" key="2">
    <source>
        <dbReference type="Proteomes" id="UP000198995"/>
    </source>
</evidence>
<evidence type="ECO:0000313" key="1">
    <source>
        <dbReference type="EMBL" id="SDD82796.1"/>
    </source>
</evidence>
<name>A0A1G6XZJ1_PEPNI</name>
<dbReference type="STRING" id="2741.SAMN04489866_10819"/>
<organism evidence="1 2">
    <name type="scientific">Peptococcus niger</name>
    <dbReference type="NCBI Taxonomy" id="2741"/>
    <lineage>
        <taxon>Bacteria</taxon>
        <taxon>Bacillati</taxon>
        <taxon>Bacillota</taxon>
        <taxon>Clostridia</taxon>
        <taxon>Eubacteriales</taxon>
        <taxon>Peptococcaceae</taxon>
        <taxon>Peptococcus</taxon>
    </lineage>
</organism>
<keyword evidence="2" id="KW-1185">Reference proteome</keyword>